<keyword evidence="6 9" id="KW-0963">Cytoplasm</keyword>
<comment type="pathway">
    <text evidence="2 9 10">Carbohydrate degradation; glycolysis; D-glyceraldehyde 3-phosphate from glycerone phosphate: step 1/1.</text>
</comment>
<dbReference type="SUPFAM" id="SSF51351">
    <property type="entry name" value="Triosephosphate isomerase (TIM)"/>
    <property type="match status" value="1"/>
</dbReference>
<dbReference type="HAMAP" id="MF_00147_B">
    <property type="entry name" value="TIM_B"/>
    <property type="match status" value="1"/>
</dbReference>
<feature type="binding site" evidence="9">
    <location>
        <begin position="236"/>
        <end position="237"/>
    </location>
    <ligand>
        <name>substrate</name>
    </ligand>
</feature>
<comment type="pathway">
    <text evidence="3">Carbohydrate metabolism; erythritol degradation.</text>
</comment>
<comment type="similarity">
    <text evidence="4 9 10">Belongs to the triosephosphate isomerase family.</text>
</comment>
<comment type="subcellular location">
    <subcellularLocation>
        <location evidence="9 10">Cytoplasm</location>
    </subcellularLocation>
</comment>
<dbReference type="PROSITE" id="PS51440">
    <property type="entry name" value="TIM_2"/>
    <property type="match status" value="1"/>
</dbReference>
<comment type="catalytic activity">
    <reaction evidence="9 10">
        <text>D-glyceraldehyde 3-phosphate = dihydroxyacetone phosphate</text>
        <dbReference type="Rhea" id="RHEA:18585"/>
        <dbReference type="ChEBI" id="CHEBI:57642"/>
        <dbReference type="ChEBI" id="CHEBI:59776"/>
        <dbReference type="EC" id="5.3.1.1"/>
    </reaction>
</comment>
<organism evidence="11 12">
    <name type="scientific">Varunaivibrio sulfuroxidans</name>
    <dbReference type="NCBI Taxonomy" id="1773489"/>
    <lineage>
        <taxon>Bacteria</taxon>
        <taxon>Pseudomonadati</taxon>
        <taxon>Pseudomonadota</taxon>
        <taxon>Alphaproteobacteria</taxon>
        <taxon>Rhodospirillales</taxon>
        <taxon>Magnetovibrionaceae</taxon>
        <taxon>Varunaivibrio</taxon>
    </lineage>
</organism>
<comment type="caution">
    <text evidence="11">The sequence shown here is derived from an EMBL/GenBank/DDBJ whole genome shotgun (WGS) entry which is preliminary data.</text>
</comment>
<dbReference type="GO" id="GO:0005829">
    <property type="term" value="C:cytosol"/>
    <property type="evidence" value="ECO:0007669"/>
    <property type="project" value="TreeGrafter"/>
</dbReference>
<feature type="active site" description="Proton acceptor" evidence="9">
    <location>
        <position position="169"/>
    </location>
</feature>
<keyword evidence="7 9" id="KW-0324">Glycolysis</keyword>
<dbReference type="Pfam" id="PF00121">
    <property type="entry name" value="TIM"/>
    <property type="match status" value="1"/>
</dbReference>
<dbReference type="InterPro" id="IPR013785">
    <property type="entry name" value="Aldolase_TIM"/>
</dbReference>
<gene>
    <name evidence="9" type="primary">tpiA</name>
    <name evidence="11" type="ORF">EDD55_102233</name>
</gene>
<keyword evidence="12" id="KW-1185">Reference proteome</keyword>
<dbReference type="FunFam" id="3.20.20.70:FF:000016">
    <property type="entry name" value="Triosephosphate isomerase"/>
    <property type="match status" value="1"/>
</dbReference>
<sequence>MNAERRILIAGNWKMNGLGADGGELAGALAARMKAAPQPFEMLVCPPFTLLSRVGETLSGSAILLGGQDCHAQVSGAHTGDISAAMLKDAGCAAVIVGHSERRTDHGESDAQVKAKAEAAHGAGLMAVICIGETEQERDRGQTLDVNARQVAGSLPDGATAANTVVAYEPVWAIGTGRTPSADEVQEVHAFIRAEIAKKLGADIAGGMRILYGGSMKPGNARELLGLADVDGGLIGGASLKSEDFWAIGESCL</sequence>
<dbReference type="PROSITE" id="PS00171">
    <property type="entry name" value="TIM_1"/>
    <property type="match status" value="1"/>
</dbReference>
<dbReference type="InterPro" id="IPR035990">
    <property type="entry name" value="TIM_sf"/>
</dbReference>
<dbReference type="UniPathway" id="UPA00109">
    <property type="reaction ID" value="UER00189"/>
</dbReference>
<dbReference type="GO" id="GO:0019563">
    <property type="term" value="P:glycerol catabolic process"/>
    <property type="evidence" value="ECO:0007669"/>
    <property type="project" value="TreeGrafter"/>
</dbReference>
<dbReference type="OrthoDB" id="9809429at2"/>
<accession>A0A4V2UP18</accession>
<dbReference type="Proteomes" id="UP000295304">
    <property type="component" value="Unassembled WGS sequence"/>
</dbReference>
<evidence type="ECO:0000256" key="7">
    <source>
        <dbReference type="ARBA" id="ARBA00023152"/>
    </source>
</evidence>
<evidence type="ECO:0000256" key="5">
    <source>
        <dbReference type="ARBA" id="ARBA00022432"/>
    </source>
</evidence>
<comment type="pathway">
    <text evidence="9 10">Carbohydrate biosynthesis; gluconeogenesis.</text>
</comment>
<proteinExistence type="inferred from homology"/>
<evidence type="ECO:0000256" key="9">
    <source>
        <dbReference type="HAMAP-Rule" id="MF_00147"/>
    </source>
</evidence>
<dbReference type="InterPro" id="IPR022896">
    <property type="entry name" value="TrioseP_Isoase_bac/euk"/>
</dbReference>
<dbReference type="InterPro" id="IPR020861">
    <property type="entry name" value="Triosephosphate_isomerase_AS"/>
</dbReference>
<dbReference type="EMBL" id="SLZW01000002">
    <property type="protein sequence ID" value="TCS64191.1"/>
    <property type="molecule type" value="Genomic_DNA"/>
</dbReference>
<keyword evidence="8 9" id="KW-0413">Isomerase</keyword>
<dbReference type="CDD" id="cd00311">
    <property type="entry name" value="TIM"/>
    <property type="match status" value="1"/>
</dbReference>
<dbReference type="UniPathway" id="UPA01066"/>
<evidence type="ECO:0000256" key="2">
    <source>
        <dbReference type="ARBA" id="ARBA00004680"/>
    </source>
</evidence>
<evidence type="ECO:0000256" key="6">
    <source>
        <dbReference type="ARBA" id="ARBA00022490"/>
    </source>
</evidence>
<protein>
    <recommendedName>
        <fullName evidence="9 10">Triosephosphate isomerase</fullName>
        <shortName evidence="9">TIM</shortName>
        <shortName evidence="9">TPI</shortName>
        <ecNumber evidence="9 10">5.3.1.1</ecNumber>
    </recommendedName>
    <alternativeName>
        <fullName evidence="9">Triose-phosphate isomerase</fullName>
    </alternativeName>
</protein>
<evidence type="ECO:0000256" key="8">
    <source>
        <dbReference type="ARBA" id="ARBA00023235"/>
    </source>
</evidence>
<evidence type="ECO:0000256" key="3">
    <source>
        <dbReference type="ARBA" id="ARBA00004939"/>
    </source>
</evidence>
<feature type="binding site" evidence="9">
    <location>
        <begin position="12"/>
        <end position="14"/>
    </location>
    <ligand>
        <name>substrate</name>
    </ligand>
</feature>
<dbReference type="UniPathway" id="UPA00138"/>
<feature type="binding site" evidence="9">
    <location>
        <position position="215"/>
    </location>
    <ligand>
        <name>substrate</name>
    </ligand>
</feature>
<dbReference type="GO" id="GO:0046166">
    <property type="term" value="P:glyceraldehyde-3-phosphate biosynthetic process"/>
    <property type="evidence" value="ECO:0007669"/>
    <property type="project" value="TreeGrafter"/>
</dbReference>
<evidence type="ECO:0000313" key="11">
    <source>
        <dbReference type="EMBL" id="TCS64191.1"/>
    </source>
</evidence>
<dbReference type="PANTHER" id="PTHR21139">
    <property type="entry name" value="TRIOSEPHOSPHATE ISOMERASE"/>
    <property type="match status" value="1"/>
</dbReference>
<comment type="catalytic activity">
    <reaction evidence="1">
        <text>L-erythrulose 1-phosphate = D-erythrulose 4-phosphate</text>
        <dbReference type="Rhea" id="RHEA:49588"/>
        <dbReference type="ChEBI" id="CHEBI:58002"/>
        <dbReference type="ChEBI" id="CHEBI:90796"/>
        <dbReference type="EC" id="5.3.1.33"/>
    </reaction>
</comment>
<comment type="subunit">
    <text evidence="9 10">Homodimer.</text>
</comment>
<evidence type="ECO:0000256" key="10">
    <source>
        <dbReference type="RuleBase" id="RU363013"/>
    </source>
</evidence>
<reference evidence="11 12" key="1">
    <citation type="submission" date="2019-03" db="EMBL/GenBank/DDBJ databases">
        <title>Genomic Encyclopedia of Type Strains, Phase IV (KMG-IV): sequencing the most valuable type-strain genomes for metagenomic binning, comparative biology and taxonomic classification.</title>
        <authorList>
            <person name="Goeker M."/>
        </authorList>
    </citation>
    <scope>NUCLEOTIDE SEQUENCE [LARGE SCALE GENOMIC DNA]</scope>
    <source>
        <strain evidence="11 12">DSM 101688</strain>
    </source>
</reference>
<evidence type="ECO:0000313" key="12">
    <source>
        <dbReference type="Proteomes" id="UP000295304"/>
    </source>
</evidence>
<dbReference type="NCBIfam" id="TIGR00419">
    <property type="entry name" value="tim"/>
    <property type="match status" value="1"/>
</dbReference>
<dbReference type="PANTHER" id="PTHR21139:SF42">
    <property type="entry name" value="TRIOSEPHOSPHATE ISOMERASE"/>
    <property type="match status" value="1"/>
</dbReference>
<evidence type="ECO:0000256" key="1">
    <source>
        <dbReference type="ARBA" id="ARBA00000148"/>
    </source>
</evidence>
<evidence type="ECO:0000256" key="4">
    <source>
        <dbReference type="ARBA" id="ARBA00007422"/>
    </source>
</evidence>
<dbReference type="Gene3D" id="3.20.20.70">
    <property type="entry name" value="Aldolase class I"/>
    <property type="match status" value="1"/>
</dbReference>
<feature type="binding site" evidence="9">
    <location>
        <position position="175"/>
    </location>
    <ligand>
        <name>substrate</name>
    </ligand>
</feature>
<dbReference type="InterPro" id="IPR000652">
    <property type="entry name" value="Triosephosphate_isomerase"/>
</dbReference>
<feature type="active site" description="Electrophile" evidence="9">
    <location>
        <position position="99"/>
    </location>
</feature>
<comment type="function">
    <text evidence="9">Involved in the gluconeogenesis. Catalyzes stereospecifically the conversion of dihydroxyacetone phosphate (DHAP) to D-glyceraldehyde-3-phosphate (G3P).</text>
</comment>
<dbReference type="EC" id="5.3.1.1" evidence="9 10"/>
<dbReference type="RefSeq" id="WP_132938147.1">
    <property type="nucleotide sequence ID" value="NZ_CP119676.1"/>
</dbReference>
<keyword evidence="5 9" id="KW-0312">Gluconeogenesis</keyword>
<dbReference type="AlphaFoldDB" id="A0A4V2UP18"/>
<name>A0A4V2UP18_9PROT</name>
<dbReference type="GO" id="GO:0006096">
    <property type="term" value="P:glycolytic process"/>
    <property type="evidence" value="ECO:0007669"/>
    <property type="project" value="UniProtKB-UniRule"/>
</dbReference>
<dbReference type="GO" id="GO:0006094">
    <property type="term" value="P:gluconeogenesis"/>
    <property type="evidence" value="ECO:0007669"/>
    <property type="project" value="UniProtKB-UniRule"/>
</dbReference>
<dbReference type="GO" id="GO:0004807">
    <property type="term" value="F:triose-phosphate isomerase activity"/>
    <property type="evidence" value="ECO:0007669"/>
    <property type="project" value="UniProtKB-UniRule"/>
</dbReference>